<feature type="transmembrane region" description="Helical" evidence="10">
    <location>
        <begin position="618"/>
        <end position="639"/>
    </location>
</feature>
<feature type="region of interest" description="Disordered" evidence="9">
    <location>
        <begin position="155"/>
        <end position="185"/>
    </location>
</feature>
<sequence>MNEKLSLPTATPIEQLQQQQLQQLTSTCGSIDQTDYRYESTLPAAAALATTTTNNPTTYQHDSSASNNNATTSGIDVGCVEKGAGSGGGGVTTAVVAGSELYRYASVASLGGASTMRAVDAYMAGSGVGVGVSAQPAPLAASAATILKISHTGSVSGGGSKSSTVNSPHKQQQSGAPQRENVCGCFGGGRDGGGARVEDAGGDKQQLPALTFWPALFANLGICTLLLGYLFIGSFLFLNIETSGDGGSAAGVVSDPNAWSHAQNADISTKKQQQQQHNQHTPQASFTGAQSKLYKSSEPLLDVATATGGARLQGTDTAAAADSGQPHESSMTSSGKFHVNTPNAMWHATAAVMMANGTGTTAVADAAHFDEIASAETETYTDSRHATNKLRPAPNSMLLQQPYDMAAAKAAYATLPQAMAVQAQRGHRATNAIDAVNGNDINAADGNVYVGLRNGDDDEDQMADMAAENGDAWSGENVALQRTVENIWDITVSLNILYKENWTKLAALEINKFQDQLVKRLVMDLTLSTAGGGSAGMTGVVATTTTMLHDAHSRQTQQQQQPFDYHSMEPATSKHYGNDVAEQQTEQQQQQQRERYWQLQAARQRQWQLQQQQQQFEWNFATSFLYSLTVVTTVGYGTITPRTTLGRMVTIVYATLGIPLTLVYLSSIGSILAKLASGFCERLLCCCFCRSTTNKRHTICGFSRQQVADKKCNVKLQQLQKRHQQQHTASAAQQTAQQPTQSAHLPYCYVRPPADDALSYGEHSPLSAHSPATRSNGAHTLRWSLALPVGFCVLLLLAYVTFGSLVIAVLEHWPIFDGVYFCFMSLTTIGFCDLLPGVNVRPATSTSTLVVWFCAAYILSGLTLTSMCVNMLHDEFLQRMRVVVKFKKMATARNTAKERSFYGAPP</sequence>
<keyword evidence="4 10" id="KW-1133">Transmembrane helix</keyword>
<dbReference type="OrthoDB" id="297496at2759"/>
<keyword evidence="6 10" id="KW-0472">Membrane</keyword>
<evidence type="ECO:0000256" key="8">
    <source>
        <dbReference type="RuleBase" id="RU003857"/>
    </source>
</evidence>
<dbReference type="InterPro" id="IPR013099">
    <property type="entry name" value="K_chnl_dom"/>
</dbReference>
<evidence type="ECO:0000256" key="7">
    <source>
        <dbReference type="ARBA" id="ARBA00023303"/>
    </source>
</evidence>
<dbReference type="EMBL" id="GDHF01021436">
    <property type="protein sequence ID" value="JAI30878.1"/>
    <property type="molecule type" value="Transcribed_RNA"/>
</dbReference>
<evidence type="ECO:0000256" key="6">
    <source>
        <dbReference type="ARBA" id="ARBA00023136"/>
    </source>
</evidence>
<comment type="similarity">
    <text evidence="8">Belongs to the two pore domain potassium channel (TC 1.A.1.8) family.</text>
</comment>
<dbReference type="PRINTS" id="PR01333">
    <property type="entry name" value="2POREKCHANEL"/>
</dbReference>
<feature type="transmembrane region" description="Helical" evidence="10">
    <location>
        <begin position="216"/>
        <end position="238"/>
    </location>
</feature>
<dbReference type="InterPro" id="IPR003280">
    <property type="entry name" value="2pore_dom_K_chnl"/>
</dbReference>
<keyword evidence="7 8" id="KW-0407">Ion channel</keyword>
<dbReference type="GO" id="GO:0030322">
    <property type="term" value="P:stabilization of membrane potential"/>
    <property type="evidence" value="ECO:0007669"/>
    <property type="project" value="TreeGrafter"/>
</dbReference>
<evidence type="ECO:0000256" key="4">
    <source>
        <dbReference type="ARBA" id="ARBA00022989"/>
    </source>
</evidence>
<dbReference type="GO" id="GO:0005886">
    <property type="term" value="C:plasma membrane"/>
    <property type="evidence" value="ECO:0007669"/>
    <property type="project" value="TreeGrafter"/>
</dbReference>
<feature type="transmembrane region" description="Helical" evidence="10">
    <location>
        <begin position="651"/>
        <end position="673"/>
    </location>
</feature>
<evidence type="ECO:0000256" key="2">
    <source>
        <dbReference type="ARBA" id="ARBA00022448"/>
    </source>
</evidence>
<dbReference type="Gene3D" id="1.10.287.70">
    <property type="match status" value="1"/>
</dbReference>
<dbReference type="GO" id="GO:0015271">
    <property type="term" value="F:outward rectifier potassium channel activity"/>
    <property type="evidence" value="ECO:0007669"/>
    <property type="project" value="TreeGrafter"/>
</dbReference>
<dbReference type="AlphaFoldDB" id="A0A0K8UWI0"/>
<feature type="transmembrane region" description="Helical" evidence="10">
    <location>
        <begin position="819"/>
        <end position="838"/>
    </location>
</feature>
<protein>
    <submittedName>
        <fullName evidence="12">TWiK family of potassium channels protein 18</fullName>
    </submittedName>
</protein>
<proteinExistence type="inferred from homology"/>
<evidence type="ECO:0000259" key="11">
    <source>
        <dbReference type="Pfam" id="PF07885"/>
    </source>
</evidence>
<evidence type="ECO:0000256" key="1">
    <source>
        <dbReference type="ARBA" id="ARBA00004141"/>
    </source>
</evidence>
<feature type="region of interest" description="Disordered" evidence="9">
    <location>
        <begin position="316"/>
        <end position="338"/>
    </location>
</feature>
<keyword evidence="2 8" id="KW-0813">Transport</keyword>
<feature type="compositionally biased region" description="Polar residues" evidence="9">
    <location>
        <begin position="326"/>
        <end position="338"/>
    </location>
</feature>
<evidence type="ECO:0000256" key="10">
    <source>
        <dbReference type="SAM" id="Phobius"/>
    </source>
</evidence>
<feature type="domain" description="Potassium channel" evidence="11">
    <location>
        <begin position="615"/>
        <end position="673"/>
    </location>
</feature>
<organism evidence="12">
    <name type="scientific">Bactrocera latifrons</name>
    <name type="common">Malaysian fruit fly</name>
    <name type="synonym">Chaetodacus latifrons</name>
    <dbReference type="NCBI Taxonomy" id="174628"/>
    <lineage>
        <taxon>Eukaryota</taxon>
        <taxon>Metazoa</taxon>
        <taxon>Ecdysozoa</taxon>
        <taxon>Arthropoda</taxon>
        <taxon>Hexapoda</taxon>
        <taxon>Insecta</taxon>
        <taxon>Pterygota</taxon>
        <taxon>Neoptera</taxon>
        <taxon>Endopterygota</taxon>
        <taxon>Diptera</taxon>
        <taxon>Brachycera</taxon>
        <taxon>Muscomorpha</taxon>
        <taxon>Tephritoidea</taxon>
        <taxon>Tephritidae</taxon>
        <taxon>Bactrocera</taxon>
        <taxon>Bactrocera</taxon>
    </lineage>
</organism>
<keyword evidence="3 8" id="KW-0812">Transmembrane</keyword>
<feature type="transmembrane region" description="Helical" evidence="10">
    <location>
        <begin position="785"/>
        <end position="810"/>
    </location>
</feature>
<evidence type="ECO:0000256" key="9">
    <source>
        <dbReference type="SAM" id="MobiDB-lite"/>
    </source>
</evidence>
<reference evidence="12" key="1">
    <citation type="submission" date="2015-06" db="EMBL/GenBank/DDBJ databases">
        <authorList>
            <person name="Hoefler B.C."/>
            <person name="Straight P.D."/>
        </authorList>
    </citation>
    <scope>NUCLEOTIDE SEQUENCE</scope>
</reference>
<dbReference type="PANTHER" id="PTHR11003">
    <property type="entry name" value="POTASSIUM CHANNEL, SUBFAMILY K"/>
    <property type="match status" value="1"/>
</dbReference>
<evidence type="ECO:0000256" key="5">
    <source>
        <dbReference type="ARBA" id="ARBA00023065"/>
    </source>
</evidence>
<accession>A0A0K8UWI0</accession>
<gene>
    <name evidence="12" type="primary">twk-18_2</name>
    <name evidence="12" type="ORF">c0_g1_i1</name>
</gene>
<feature type="domain" description="Potassium channel" evidence="11">
    <location>
        <begin position="795"/>
        <end position="874"/>
    </location>
</feature>
<name>A0A0K8UWI0_BACLA</name>
<dbReference type="Pfam" id="PF07885">
    <property type="entry name" value="Ion_trans_2"/>
    <property type="match status" value="2"/>
</dbReference>
<feature type="compositionally biased region" description="Low complexity" evidence="9">
    <location>
        <begin position="270"/>
        <end position="283"/>
    </location>
</feature>
<dbReference type="GO" id="GO:0022841">
    <property type="term" value="F:potassium ion leak channel activity"/>
    <property type="evidence" value="ECO:0007669"/>
    <property type="project" value="TreeGrafter"/>
</dbReference>
<evidence type="ECO:0000313" key="12">
    <source>
        <dbReference type="EMBL" id="JAI30878.1"/>
    </source>
</evidence>
<dbReference type="PANTHER" id="PTHR11003:SF257">
    <property type="entry name" value="POTASSIUM CHANNEL DOMAIN-CONTAINING PROTEIN"/>
    <property type="match status" value="1"/>
</dbReference>
<comment type="subcellular location">
    <subcellularLocation>
        <location evidence="1">Membrane</location>
        <topology evidence="1">Multi-pass membrane protein</topology>
    </subcellularLocation>
</comment>
<evidence type="ECO:0000256" key="3">
    <source>
        <dbReference type="ARBA" id="ARBA00022692"/>
    </source>
</evidence>
<feature type="region of interest" description="Disordered" evidence="9">
    <location>
        <begin position="261"/>
        <end position="287"/>
    </location>
</feature>
<dbReference type="SUPFAM" id="SSF81324">
    <property type="entry name" value="Voltage-gated potassium channels"/>
    <property type="match status" value="2"/>
</dbReference>
<keyword evidence="5 8" id="KW-0406">Ion transport</keyword>
<feature type="transmembrane region" description="Helical" evidence="10">
    <location>
        <begin position="850"/>
        <end position="872"/>
    </location>
</feature>